<accession>A0AAD7M733</accession>
<dbReference type="EMBL" id="JARKIE010000010">
    <property type="protein sequence ID" value="KAJ7704286.1"/>
    <property type="molecule type" value="Genomic_DNA"/>
</dbReference>
<sequence>MRLTTALMTRSTCARLSSSTLLSVRIFLGDVHLCLALSVTRLSTAFPPSLSMPSSDARFVSPPSSYNSRTPSSSRCRPVKIAPSSPRFAPPPSSRHRPPSRLRRPQSSALRGLQLRQVESPPKMIRRGSRPPPVLATAPRRVASREKCAGSSRIRKDASRVESLNPADASSPPHLCAPTLLTAAAPRILLSQEPKRRRRDGHQLHAGWMCRAGMDRRGSGFFSRRPVAPTSLARYLPCPLETTTATSTTFRPTTITNYAPERTTARRPRCATDWGHLASSHATVSLSSSARPAVFFSALITEPRRQGTRRPPAPSRSGFVIIKARRRQGPPSFTRRSSQRTATRAHAAKAPQMF</sequence>
<evidence type="ECO:0000256" key="1">
    <source>
        <dbReference type="SAM" id="MobiDB-lite"/>
    </source>
</evidence>
<protein>
    <submittedName>
        <fullName evidence="2">Uncharacterized protein</fullName>
    </submittedName>
</protein>
<gene>
    <name evidence="2" type="ORF">B0H17DRAFT_1326473</name>
</gene>
<keyword evidence="3" id="KW-1185">Reference proteome</keyword>
<feature type="compositionally biased region" description="Low complexity" evidence="1">
    <location>
        <begin position="332"/>
        <end position="345"/>
    </location>
</feature>
<comment type="caution">
    <text evidence="2">The sequence shown here is derived from an EMBL/GenBank/DDBJ whole genome shotgun (WGS) entry which is preliminary data.</text>
</comment>
<feature type="region of interest" description="Disordered" evidence="1">
    <location>
        <begin position="323"/>
        <end position="354"/>
    </location>
</feature>
<reference evidence="2" key="1">
    <citation type="submission" date="2023-03" db="EMBL/GenBank/DDBJ databases">
        <title>Massive genome expansion in bonnet fungi (Mycena s.s.) driven by repeated elements and novel gene families across ecological guilds.</title>
        <authorList>
            <consortium name="Lawrence Berkeley National Laboratory"/>
            <person name="Harder C.B."/>
            <person name="Miyauchi S."/>
            <person name="Viragh M."/>
            <person name="Kuo A."/>
            <person name="Thoen E."/>
            <person name="Andreopoulos B."/>
            <person name="Lu D."/>
            <person name="Skrede I."/>
            <person name="Drula E."/>
            <person name="Henrissat B."/>
            <person name="Morin E."/>
            <person name="Kohler A."/>
            <person name="Barry K."/>
            <person name="LaButti K."/>
            <person name="Morin E."/>
            <person name="Salamov A."/>
            <person name="Lipzen A."/>
            <person name="Mereny Z."/>
            <person name="Hegedus B."/>
            <person name="Baldrian P."/>
            <person name="Stursova M."/>
            <person name="Weitz H."/>
            <person name="Taylor A."/>
            <person name="Grigoriev I.V."/>
            <person name="Nagy L.G."/>
            <person name="Martin F."/>
            <person name="Kauserud H."/>
        </authorList>
    </citation>
    <scope>NUCLEOTIDE SEQUENCE</scope>
    <source>
        <strain evidence="2">CBHHK067</strain>
    </source>
</reference>
<evidence type="ECO:0000313" key="3">
    <source>
        <dbReference type="Proteomes" id="UP001221757"/>
    </source>
</evidence>
<feature type="region of interest" description="Disordered" evidence="1">
    <location>
        <begin position="47"/>
        <end position="176"/>
    </location>
</feature>
<evidence type="ECO:0000313" key="2">
    <source>
        <dbReference type="EMBL" id="KAJ7704286.1"/>
    </source>
</evidence>
<name>A0AAD7M733_MYCRO</name>
<feature type="compositionally biased region" description="Low complexity" evidence="1">
    <location>
        <begin position="61"/>
        <end position="74"/>
    </location>
</feature>
<dbReference type="Proteomes" id="UP001221757">
    <property type="component" value="Unassembled WGS sequence"/>
</dbReference>
<organism evidence="2 3">
    <name type="scientific">Mycena rosella</name>
    <name type="common">Pink bonnet</name>
    <name type="synonym">Agaricus rosellus</name>
    <dbReference type="NCBI Taxonomy" id="1033263"/>
    <lineage>
        <taxon>Eukaryota</taxon>
        <taxon>Fungi</taxon>
        <taxon>Dikarya</taxon>
        <taxon>Basidiomycota</taxon>
        <taxon>Agaricomycotina</taxon>
        <taxon>Agaricomycetes</taxon>
        <taxon>Agaricomycetidae</taxon>
        <taxon>Agaricales</taxon>
        <taxon>Marasmiineae</taxon>
        <taxon>Mycenaceae</taxon>
        <taxon>Mycena</taxon>
    </lineage>
</organism>
<dbReference type="AlphaFoldDB" id="A0AAD7M733"/>
<proteinExistence type="predicted"/>
<feature type="compositionally biased region" description="Basic residues" evidence="1">
    <location>
        <begin position="94"/>
        <end position="104"/>
    </location>
</feature>
<feature type="compositionally biased region" description="Basic and acidic residues" evidence="1">
    <location>
        <begin position="143"/>
        <end position="160"/>
    </location>
</feature>